<comment type="caution">
    <text evidence="2">The sequence shown here is derived from an EMBL/GenBank/DDBJ whole genome shotgun (WGS) entry which is preliminary data.</text>
</comment>
<feature type="region of interest" description="Disordered" evidence="1">
    <location>
        <begin position="214"/>
        <end position="327"/>
    </location>
</feature>
<organism evidence="2 3">
    <name type="scientific">Pseudomonas edaphica</name>
    <dbReference type="NCBI Taxonomy" id="2006980"/>
    <lineage>
        <taxon>Bacteria</taxon>
        <taxon>Pseudomonadati</taxon>
        <taxon>Pseudomonadota</taxon>
        <taxon>Gammaproteobacteria</taxon>
        <taxon>Pseudomonadales</taxon>
        <taxon>Pseudomonadaceae</taxon>
        <taxon>Pseudomonas</taxon>
    </lineage>
</organism>
<accession>A0A7Y7RW84</accession>
<dbReference type="RefSeq" id="WP_177034800.1">
    <property type="nucleotide sequence ID" value="NZ_JACAOZ010000032.1"/>
</dbReference>
<sequence length="327" mass="35363">MSFSINHSPSINSDTLPLDLTVSKEPNVGKPVGLHGAGLGHTPPAPRTEFSTALQRDGLNNANMLTKLFDMFEQLVSALREMFSGKAETVALMPHTDTTANTTQGIYPQNDVAVHTQPLLKDAAAAASQLKGKLQTGSLSKVISDVADQLKEKSDEDSHPAAIPVFGSRVSHPMRESGVSVTNQAKPQVKVEVNINHCHCPETLVERDGITTGVSVPVDHRPRTRINLKPDSPAEPHPTVGETLKTVSPITPVAPAPIDDHDHDHDHDSHSKPRHIHSEVPGSPRKTPQEDLEVLTKPKVGVTSPGPAENENDRWDQGFSSRSRLRN</sequence>
<feature type="compositionally biased region" description="Basic and acidic residues" evidence="1">
    <location>
        <begin position="258"/>
        <end position="271"/>
    </location>
</feature>
<evidence type="ECO:0000256" key="1">
    <source>
        <dbReference type="SAM" id="MobiDB-lite"/>
    </source>
</evidence>
<reference evidence="2 3" key="1">
    <citation type="submission" date="2020-04" db="EMBL/GenBank/DDBJ databases">
        <title>Molecular characterization of pseudomonads from Agaricus bisporus reveal novel blotch 2 pathogens in Western Europe.</title>
        <authorList>
            <person name="Taparia T."/>
            <person name="Krijger M."/>
            <person name="Haynes E."/>
            <person name="Elpinstone J.G."/>
            <person name="Noble R."/>
            <person name="Van Der Wolf J."/>
        </authorList>
    </citation>
    <scope>NUCLEOTIDE SEQUENCE [LARGE SCALE GENOMIC DNA]</scope>
    <source>
        <strain evidence="2 3">B7002</strain>
    </source>
</reference>
<dbReference type="EMBL" id="JACAOZ010000032">
    <property type="protein sequence ID" value="NVZ59557.1"/>
    <property type="molecule type" value="Genomic_DNA"/>
</dbReference>
<dbReference type="Proteomes" id="UP000560470">
    <property type="component" value="Unassembled WGS sequence"/>
</dbReference>
<feature type="compositionally biased region" description="Polar residues" evidence="1">
    <location>
        <begin position="318"/>
        <end position="327"/>
    </location>
</feature>
<proteinExistence type="predicted"/>
<dbReference type="AlphaFoldDB" id="A0A7Y7RW84"/>
<name>A0A7Y7RW84_9PSED</name>
<evidence type="ECO:0000313" key="3">
    <source>
        <dbReference type="Proteomes" id="UP000560470"/>
    </source>
</evidence>
<evidence type="ECO:0000313" key="2">
    <source>
        <dbReference type="EMBL" id="NVZ59557.1"/>
    </source>
</evidence>
<gene>
    <name evidence="2" type="ORF">HX797_25130</name>
</gene>
<protein>
    <submittedName>
        <fullName evidence="2">Uncharacterized protein</fullName>
    </submittedName>
</protein>